<dbReference type="GO" id="GO:0005737">
    <property type="term" value="C:cytoplasm"/>
    <property type="evidence" value="ECO:0007669"/>
    <property type="project" value="InterPro"/>
</dbReference>
<dbReference type="InterPro" id="IPR004148">
    <property type="entry name" value="BAR_dom"/>
</dbReference>
<feature type="region of interest" description="Disordered" evidence="4">
    <location>
        <begin position="665"/>
        <end position="742"/>
    </location>
</feature>
<dbReference type="Pfam" id="PF03114">
    <property type="entry name" value="BAR"/>
    <property type="match status" value="1"/>
</dbReference>
<dbReference type="InterPro" id="IPR000198">
    <property type="entry name" value="RhoGAP_dom"/>
</dbReference>
<evidence type="ECO:0008006" key="8">
    <source>
        <dbReference type="Google" id="ProtNLM"/>
    </source>
</evidence>
<accession>A0A1B6EC56</accession>
<dbReference type="GO" id="GO:0035020">
    <property type="term" value="P:regulation of Rac protein signal transduction"/>
    <property type="evidence" value="ECO:0007669"/>
    <property type="project" value="TreeGrafter"/>
</dbReference>
<dbReference type="PANTHER" id="PTHR14130:SF14">
    <property type="entry name" value="RHO GTPASE-ACTIVATING PROTEIN 92B"/>
    <property type="match status" value="1"/>
</dbReference>
<feature type="domain" description="Rho-GAP" evidence="5">
    <location>
        <begin position="199"/>
        <end position="393"/>
    </location>
</feature>
<feature type="region of interest" description="Disordered" evidence="4">
    <location>
        <begin position="571"/>
        <end position="590"/>
    </location>
</feature>
<dbReference type="GO" id="GO:0007165">
    <property type="term" value="P:signal transduction"/>
    <property type="evidence" value="ECO:0007669"/>
    <property type="project" value="InterPro"/>
</dbReference>
<keyword evidence="1" id="KW-0343">GTPase activation</keyword>
<feature type="coiled-coil region" evidence="3">
    <location>
        <begin position="82"/>
        <end position="140"/>
    </location>
</feature>
<dbReference type="PANTHER" id="PTHR14130">
    <property type="entry name" value="3BP-1 RELATED RHOGAP"/>
    <property type="match status" value="1"/>
</dbReference>
<sequence length="742" mass="82421">MGQGQDASAREKRLKKNIEYLLGLTMLESSVCEEDYLLRHVVSECGKLEMCLANACVDHEAKVEINVLGPLQQVCETDVPNIMKHKRNLAKLILDMDSARTRYQTALKHSSSSSSQGNKVDSIKDELEEAETKVEQCRDALACEMFQLISKEADLAATILEYAKLQRSYHQAALSTLDEMIPELENSIVESSMKPVFGIPLEEHLRVTDRKVAFPIELCVCALCELGMDEEGLFRIAGGASKVRRMKLSLDANCMTLETALDYRDPHVVASVLKSYLRQMPEPLMTYALHDEWMSAARVGTTNDARLQALWAVMQKLPQNNLDNLRYLIKFLALLSKNQETNKMTPQNIAIVIAPNLLWSPNDDGTNIGANMNTANLHSIIVDSLVSYADWFFPGEFNMYLTLSKEGLLNGHTRSSSGDTQLITVNESEMKRTQSSSSLSEDHSPPQGSPKPIARNRKSKPAPVPPINREASLIDTNKSSSLLSDLADVTPASGAPTLIGFEKLMGSNEDKEAQIEKDIDTSINDSDVTTKLIESESIIQASDVLTKEETMKPLPSRKPEPNSRNNVESIYGTLERKRPPRPTPAPRTFVDPQNEDVIFRKPIVPERPATLQRPLSSSFRISKNIETTGESSDKLGLDNERGPVSLERTHMYSVDKQQVSIIQVGNDRLQADKRDSQDKPERPPKPESLVLPTNPSGHHRTGSEGSIIDHNIVPSSPRTLTRPPRPTPPPPPPSKTRESTDL</sequence>
<dbReference type="GO" id="GO:0032956">
    <property type="term" value="P:regulation of actin cytoskeleton organization"/>
    <property type="evidence" value="ECO:0007669"/>
    <property type="project" value="TreeGrafter"/>
</dbReference>
<dbReference type="EMBL" id="GEDC01001779">
    <property type="protein sequence ID" value="JAS35519.1"/>
    <property type="molecule type" value="Transcribed_RNA"/>
</dbReference>
<feature type="region of interest" description="Disordered" evidence="4">
    <location>
        <begin position="622"/>
        <end position="641"/>
    </location>
</feature>
<dbReference type="Pfam" id="PF00620">
    <property type="entry name" value="RhoGAP"/>
    <property type="match status" value="1"/>
</dbReference>
<name>A0A1B6EC56_9HEMI</name>
<proteinExistence type="predicted"/>
<evidence type="ECO:0000256" key="1">
    <source>
        <dbReference type="ARBA" id="ARBA00022468"/>
    </source>
</evidence>
<evidence type="ECO:0000259" key="6">
    <source>
        <dbReference type="PROSITE" id="PS51021"/>
    </source>
</evidence>
<dbReference type="InterPro" id="IPR047165">
    <property type="entry name" value="RHG17/44/SH3BP1-like"/>
</dbReference>
<dbReference type="PROSITE" id="PS51021">
    <property type="entry name" value="BAR"/>
    <property type="match status" value="1"/>
</dbReference>
<feature type="compositionally biased region" description="Basic and acidic residues" evidence="4">
    <location>
        <begin position="669"/>
        <end position="685"/>
    </location>
</feature>
<feature type="compositionally biased region" description="Pro residues" evidence="4">
    <location>
        <begin position="723"/>
        <end position="734"/>
    </location>
</feature>
<dbReference type="SMART" id="SM00324">
    <property type="entry name" value="RhoGAP"/>
    <property type="match status" value="1"/>
</dbReference>
<dbReference type="Gene3D" id="1.20.1270.60">
    <property type="entry name" value="Arfaptin homology (AH) domain/BAR domain"/>
    <property type="match status" value="1"/>
</dbReference>
<dbReference type="FunFam" id="1.10.555.10:FF:000001">
    <property type="entry name" value="Rho GTPase activating protein 44"/>
    <property type="match status" value="1"/>
</dbReference>
<protein>
    <recommendedName>
        <fullName evidence="8">Rho-GAP domain-containing protein</fullName>
    </recommendedName>
</protein>
<gene>
    <name evidence="7" type="ORF">g.23369</name>
</gene>
<evidence type="ECO:0000259" key="5">
    <source>
        <dbReference type="PROSITE" id="PS50238"/>
    </source>
</evidence>
<feature type="domain" description="BAR" evidence="6">
    <location>
        <begin position="1"/>
        <end position="193"/>
    </location>
</feature>
<dbReference type="InterPro" id="IPR027267">
    <property type="entry name" value="AH/BAR_dom_sf"/>
</dbReference>
<evidence type="ECO:0000256" key="4">
    <source>
        <dbReference type="SAM" id="MobiDB-lite"/>
    </source>
</evidence>
<feature type="compositionally biased region" description="Basic and acidic residues" evidence="4">
    <location>
        <begin position="631"/>
        <end position="641"/>
    </location>
</feature>
<dbReference type="SUPFAM" id="SSF48350">
    <property type="entry name" value="GTPase activation domain, GAP"/>
    <property type="match status" value="1"/>
</dbReference>
<evidence type="ECO:0000256" key="3">
    <source>
        <dbReference type="SAM" id="Coils"/>
    </source>
</evidence>
<keyword evidence="2" id="KW-0597">Phosphoprotein</keyword>
<keyword evidence="3" id="KW-0175">Coiled coil</keyword>
<dbReference type="AlphaFoldDB" id="A0A1B6EC56"/>
<organism evidence="7">
    <name type="scientific">Clastoptera arizonana</name>
    <name type="common">Arizona spittle bug</name>
    <dbReference type="NCBI Taxonomy" id="38151"/>
    <lineage>
        <taxon>Eukaryota</taxon>
        <taxon>Metazoa</taxon>
        <taxon>Ecdysozoa</taxon>
        <taxon>Arthropoda</taxon>
        <taxon>Hexapoda</taxon>
        <taxon>Insecta</taxon>
        <taxon>Pterygota</taxon>
        <taxon>Neoptera</taxon>
        <taxon>Paraneoptera</taxon>
        <taxon>Hemiptera</taxon>
        <taxon>Auchenorrhyncha</taxon>
        <taxon>Cercopoidea</taxon>
        <taxon>Clastopteridae</taxon>
        <taxon>Clastoptera</taxon>
    </lineage>
</organism>
<dbReference type="PROSITE" id="PS50238">
    <property type="entry name" value="RHOGAP"/>
    <property type="match status" value="1"/>
</dbReference>
<dbReference type="InterPro" id="IPR008936">
    <property type="entry name" value="Rho_GTPase_activation_prot"/>
</dbReference>
<evidence type="ECO:0000256" key="2">
    <source>
        <dbReference type="ARBA" id="ARBA00022553"/>
    </source>
</evidence>
<feature type="region of interest" description="Disordered" evidence="4">
    <location>
        <begin position="428"/>
        <end position="473"/>
    </location>
</feature>
<dbReference type="Gene3D" id="1.10.555.10">
    <property type="entry name" value="Rho GTPase activation protein"/>
    <property type="match status" value="1"/>
</dbReference>
<dbReference type="SUPFAM" id="SSF103657">
    <property type="entry name" value="BAR/IMD domain-like"/>
    <property type="match status" value="1"/>
</dbReference>
<feature type="compositionally biased region" description="Basic and acidic residues" evidence="4">
    <location>
        <begin position="545"/>
        <end position="561"/>
    </location>
</feature>
<reference evidence="7" key="1">
    <citation type="submission" date="2015-12" db="EMBL/GenBank/DDBJ databases">
        <title>De novo transcriptome assembly of four potential Pierce s Disease insect vectors from Arizona vineyards.</title>
        <authorList>
            <person name="Tassone E.E."/>
        </authorList>
    </citation>
    <scope>NUCLEOTIDE SEQUENCE</scope>
</reference>
<dbReference type="GO" id="GO:0005096">
    <property type="term" value="F:GTPase activator activity"/>
    <property type="evidence" value="ECO:0007669"/>
    <property type="project" value="UniProtKB-KW"/>
</dbReference>
<feature type="region of interest" description="Disordered" evidence="4">
    <location>
        <begin position="543"/>
        <end position="566"/>
    </location>
</feature>
<evidence type="ECO:0000313" key="7">
    <source>
        <dbReference type="EMBL" id="JAS35519.1"/>
    </source>
</evidence>